<reference evidence="4 5" key="1">
    <citation type="submission" date="2023-10" db="EMBL/GenBank/DDBJ databases">
        <title>Whole Genome based description of the genera Actinobaculum and Actinotignum reveals a complex phylogenetic relationship within the species included in the genus Actinotignum.</title>
        <authorList>
            <person name="Jensen C.S."/>
            <person name="Dargis R."/>
            <person name="Kemp M."/>
            <person name="Christensen J.J."/>
        </authorList>
    </citation>
    <scope>NUCLEOTIDE SEQUENCE [LARGE SCALE GENOMIC DNA]</scope>
    <source>
        <strain evidence="4 5">SLA_B974</strain>
    </source>
</reference>
<organism evidence="4 5">
    <name type="scientific">Actinotignum urinale</name>
    <dbReference type="NCBI Taxonomy" id="190146"/>
    <lineage>
        <taxon>Bacteria</taxon>
        <taxon>Bacillati</taxon>
        <taxon>Actinomycetota</taxon>
        <taxon>Actinomycetes</taxon>
        <taxon>Actinomycetales</taxon>
        <taxon>Actinomycetaceae</taxon>
        <taxon>Actinotignum</taxon>
    </lineage>
</organism>
<dbReference type="PANTHER" id="PTHR34039:SF1">
    <property type="entry name" value="UPF0102 PROTEIN YRAN"/>
    <property type="match status" value="1"/>
</dbReference>
<evidence type="ECO:0000256" key="2">
    <source>
        <dbReference type="HAMAP-Rule" id="MF_00048"/>
    </source>
</evidence>
<evidence type="ECO:0000313" key="4">
    <source>
        <dbReference type="EMBL" id="MDY5132371.1"/>
    </source>
</evidence>
<comment type="similarity">
    <text evidence="1 2">Belongs to the UPF0102 family.</text>
</comment>
<evidence type="ECO:0000313" key="5">
    <source>
        <dbReference type="Proteomes" id="UP001275049"/>
    </source>
</evidence>
<comment type="caution">
    <text evidence="4">The sequence shown here is derived from an EMBL/GenBank/DDBJ whole genome shotgun (WGS) entry which is preliminary data.</text>
</comment>
<dbReference type="PANTHER" id="PTHR34039">
    <property type="entry name" value="UPF0102 PROTEIN YRAN"/>
    <property type="match status" value="1"/>
</dbReference>
<dbReference type="InterPro" id="IPR011335">
    <property type="entry name" value="Restrct_endonuc-II-like"/>
</dbReference>
<dbReference type="InterPro" id="IPR003509">
    <property type="entry name" value="UPF0102_YraN-like"/>
</dbReference>
<dbReference type="InterPro" id="IPR011856">
    <property type="entry name" value="tRNA_endonuc-like_dom_sf"/>
</dbReference>
<proteinExistence type="inferred from homology"/>
<dbReference type="EMBL" id="JAWNGA010000001">
    <property type="protein sequence ID" value="MDY5132371.1"/>
    <property type="molecule type" value="Genomic_DNA"/>
</dbReference>
<dbReference type="Pfam" id="PF02021">
    <property type="entry name" value="UPF0102"/>
    <property type="match status" value="1"/>
</dbReference>
<keyword evidence="5" id="KW-1185">Reference proteome</keyword>
<feature type="region of interest" description="Disordered" evidence="3">
    <location>
        <begin position="1"/>
        <end position="26"/>
    </location>
</feature>
<evidence type="ECO:0000256" key="3">
    <source>
        <dbReference type="SAM" id="MobiDB-lite"/>
    </source>
</evidence>
<gene>
    <name evidence="4" type="ORF">R6G86_01255</name>
</gene>
<protein>
    <recommendedName>
        <fullName evidence="2">UPF0102 protein R6G86_01255</fullName>
    </recommendedName>
</protein>
<dbReference type="RefSeq" id="WP_022865726.1">
    <property type="nucleotide sequence ID" value="NZ_CAMYCL010000023.1"/>
</dbReference>
<sequence>MAYGSSTHKARRHLSTLPPIPPAPRDVGKWGEDIAGEYLESQGYTILERNWRDGRHGELDFICDAPGHDTGVAVEVKTRRAFSSVPAYGAISRKKLHRIRQLYAQWLNEHPSRRSVKNVCIDALTLDVSPSGWLHLYHMRNVS</sequence>
<evidence type="ECO:0000256" key="1">
    <source>
        <dbReference type="ARBA" id="ARBA00006738"/>
    </source>
</evidence>
<dbReference type="Gene3D" id="3.40.1350.10">
    <property type="match status" value="1"/>
</dbReference>
<name>A0ABU5G8J0_9ACTO</name>
<dbReference type="CDD" id="cd20736">
    <property type="entry name" value="PoNe_Nuclease"/>
    <property type="match status" value="1"/>
</dbReference>
<dbReference type="Proteomes" id="UP001275049">
    <property type="component" value="Unassembled WGS sequence"/>
</dbReference>
<dbReference type="HAMAP" id="MF_00048">
    <property type="entry name" value="UPF0102"/>
    <property type="match status" value="1"/>
</dbReference>
<accession>A0ABU5G8J0</accession>
<dbReference type="SUPFAM" id="SSF52980">
    <property type="entry name" value="Restriction endonuclease-like"/>
    <property type="match status" value="1"/>
</dbReference>